<dbReference type="RefSeq" id="WP_130492194.1">
    <property type="nucleotide sequence ID" value="NZ_SGXD01000002.1"/>
</dbReference>
<evidence type="ECO:0000313" key="1">
    <source>
        <dbReference type="EMBL" id="RZS89605.1"/>
    </source>
</evidence>
<protein>
    <submittedName>
        <fullName evidence="1">Uncharacterized protein</fullName>
    </submittedName>
</protein>
<dbReference type="Proteomes" id="UP000293638">
    <property type="component" value="Unassembled WGS sequence"/>
</dbReference>
<sequence length="136" mass="14467">MSPPAGDEPDLELVAAALRVDTADVTTFARVVTGTLADALPEGMVEVVRSRSLGDRVRGREGRAEAVVVRTGEHVLTLRQGHGPVEAEDAVVVRGVVISRRQIGVEEWVRLLAEQVAARARESAAARTALQRLLGG</sequence>
<name>A0A4Q7NRJ5_9ACTN</name>
<accession>A0A4Q7NRJ5</accession>
<comment type="caution">
    <text evidence="1">The sequence shown here is derived from an EMBL/GenBank/DDBJ whole genome shotgun (WGS) entry which is preliminary data.</text>
</comment>
<reference evidence="1 2" key="1">
    <citation type="submission" date="2019-02" db="EMBL/GenBank/DDBJ databases">
        <title>Genomic Encyclopedia of Type Strains, Phase IV (KMG-IV): sequencing the most valuable type-strain genomes for metagenomic binning, comparative biology and taxonomic classification.</title>
        <authorList>
            <person name="Goeker M."/>
        </authorList>
    </citation>
    <scope>NUCLEOTIDE SEQUENCE [LARGE SCALE GENOMIC DNA]</scope>
    <source>
        <strain evidence="1 2">DSM 45622</strain>
    </source>
</reference>
<dbReference type="AlphaFoldDB" id="A0A4Q7NRJ5"/>
<gene>
    <name evidence="1" type="ORF">EV189_1373</name>
</gene>
<proteinExistence type="predicted"/>
<dbReference type="OrthoDB" id="3577104at2"/>
<organism evidence="1 2">
    <name type="scientific">Motilibacter rhizosphaerae</name>
    <dbReference type="NCBI Taxonomy" id="598652"/>
    <lineage>
        <taxon>Bacteria</taxon>
        <taxon>Bacillati</taxon>
        <taxon>Actinomycetota</taxon>
        <taxon>Actinomycetes</taxon>
        <taxon>Motilibacterales</taxon>
        <taxon>Motilibacteraceae</taxon>
        <taxon>Motilibacter</taxon>
    </lineage>
</organism>
<dbReference type="EMBL" id="SGXD01000002">
    <property type="protein sequence ID" value="RZS89605.1"/>
    <property type="molecule type" value="Genomic_DNA"/>
</dbReference>
<evidence type="ECO:0000313" key="2">
    <source>
        <dbReference type="Proteomes" id="UP000293638"/>
    </source>
</evidence>
<keyword evidence="2" id="KW-1185">Reference proteome</keyword>